<name>A0A7X2NRZ5_9FIRM</name>
<dbReference type="Proteomes" id="UP000461880">
    <property type="component" value="Unassembled WGS sequence"/>
</dbReference>
<comment type="caution">
    <text evidence="1">The sequence shown here is derived from an EMBL/GenBank/DDBJ whole genome shotgun (WGS) entry which is preliminary data.</text>
</comment>
<reference evidence="1 2" key="1">
    <citation type="submission" date="2019-08" db="EMBL/GenBank/DDBJ databases">
        <title>In-depth cultivation of the pig gut microbiome towards novel bacterial diversity and tailored functional studies.</title>
        <authorList>
            <person name="Wylensek D."/>
            <person name="Hitch T.C.A."/>
            <person name="Clavel T."/>
        </authorList>
    </citation>
    <scope>NUCLEOTIDE SEQUENCE [LARGE SCALE GENOMIC DNA]</scope>
    <source>
        <strain evidence="1 2">Oil+RF-744-GAM-WT-6</strain>
    </source>
</reference>
<keyword evidence="2" id="KW-1185">Reference proteome</keyword>
<evidence type="ECO:0000313" key="2">
    <source>
        <dbReference type="Proteomes" id="UP000461880"/>
    </source>
</evidence>
<dbReference type="RefSeq" id="WP_154504237.1">
    <property type="nucleotide sequence ID" value="NZ_VUMN01000011.1"/>
</dbReference>
<accession>A0A7X2NRZ5</accession>
<proteinExistence type="predicted"/>
<evidence type="ECO:0000313" key="1">
    <source>
        <dbReference type="EMBL" id="MSS58450.1"/>
    </source>
</evidence>
<dbReference type="EMBL" id="VUMN01000011">
    <property type="protein sequence ID" value="MSS58450.1"/>
    <property type="molecule type" value="Genomic_DNA"/>
</dbReference>
<organism evidence="1 2">
    <name type="scientific">Stecheria intestinalis</name>
    <dbReference type="NCBI Taxonomy" id="2606630"/>
    <lineage>
        <taxon>Bacteria</taxon>
        <taxon>Bacillati</taxon>
        <taxon>Bacillota</taxon>
        <taxon>Erysipelotrichia</taxon>
        <taxon>Erysipelotrichales</taxon>
        <taxon>Erysipelotrichaceae</taxon>
        <taxon>Stecheria</taxon>
    </lineage>
</organism>
<protein>
    <submittedName>
        <fullName evidence="1">Uncharacterized protein</fullName>
    </submittedName>
</protein>
<gene>
    <name evidence="1" type="ORF">FYJ51_05980</name>
</gene>
<sequence>MKQIRKMGDLLRSIKKSEVPNTIFLIYDLKEYQIFENSCSSRNAKNLLKNAQLTRDSLNARDLIRGGRLHDAVSNLDLSYYDSFDYSGLHIYTAVVNADDDARKALQRSERAIPEDA</sequence>
<dbReference type="AlphaFoldDB" id="A0A7X2NRZ5"/>